<dbReference type="EMBL" id="CAJVPU010012870">
    <property type="protein sequence ID" value="CAG8627451.1"/>
    <property type="molecule type" value="Genomic_DNA"/>
</dbReference>
<comment type="caution">
    <text evidence="1">The sequence shown here is derived from an EMBL/GenBank/DDBJ whole genome shotgun (WGS) entry which is preliminary data.</text>
</comment>
<organism evidence="1 2">
    <name type="scientific">Dentiscutata heterogama</name>
    <dbReference type="NCBI Taxonomy" id="1316150"/>
    <lineage>
        <taxon>Eukaryota</taxon>
        <taxon>Fungi</taxon>
        <taxon>Fungi incertae sedis</taxon>
        <taxon>Mucoromycota</taxon>
        <taxon>Glomeromycotina</taxon>
        <taxon>Glomeromycetes</taxon>
        <taxon>Diversisporales</taxon>
        <taxon>Gigasporaceae</taxon>
        <taxon>Dentiscutata</taxon>
    </lineage>
</organism>
<keyword evidence="2" id="KW-1185">Reference proteome</keyword>
<sequence>MSKQKTKNIAKSRSDSITSEDSTETITASGSQEPHGPITDIEIRMKAYIDATIQATTASIVQNLRQYIDQQAATQQEWNTRLMETINQKFTQSERTNSESNGQNVLAEHITRTAQSNNNQQNNQQGTMEAEDNREVTQGNYPPTPIINNLILKASSEHQDGETTGSTKTADYMLTSRKFPSLTYSSEERVPTIQGFHNQRAIETEKIRLWWIVNWSEGQKRIEMLPRKPNLPNKLWKTIAHGLFVDLQEFVHKNLINNVKQMNEDTLLQTSEGFLTIRKRKQNFTFENISEWLLAFKAYMDAVLIIYDNREQELNTYRDHINELCTKYKFSAVMGYDEDRRVALVMNRDSTLMDKDTEADELKKNGEAAIGPTPHGKMVKRYVLTGTGKHAMKRETVAGFMPALSVENLVTAKRIASASIQR</sequence>
<name>A0ACA9N1B3_9GLOM</name>
<protein>
    <submittedName>
        <fullName evidence="1">15024_t:CDS:1</fullName>
    </submittedName>
</protein>
<evidence type="ECO:0000313" key="2">
    <source>
        <dbReference type="Proteomes" id="UP000789702"/>
    </source>
</evidence>
<dbReference type="Proteomes" id="UP000789702">
    <property type="component" value="Unassembled WGS sequence"/>
</dbReference>
<proteinExistence type="predicted"/>
<gene>
    <name evidence="1" type="ORF">DHETER_LOCUS8265</name>
</gene>
<reference evidence="1" key="1">
    <citation type="submission" date="2021-06" db="EMBL/GenBank/DDBJ databases">
        <authorList>
            <person name="Kallberg Y."/>
            <person name="Tangrot J."/>
            <person name="Rosling A."/>
        </authorList>
    </citation>
    <scope>NUCLEOTIDE SEQUENCE</scope>
    <source>
        <strain evidence="1">IL203A</strain>
    </source>
</reference>
<accession>A0ACA9N1B3</accession>
<evidence type="ECO:0000313" key="1">
    <source>
        <dbReference type="EMBL" id="CAG8627451.1"/>
    </source>
</evidence>